<dbReference type="EMBL" id="LT553674">
    <property type="protein sequence ID" value="SAM02092.1"/>
    <property type="molecule type" value="Genomic_DNA"/>
</dbReference>
<name>A0A168PBG6_ABSGL</name>
<dbReference type="SMART" id="SM01014">
    <property type="entry name" value="ARID"/>
    <property type="match status" value="1"/>
</dbReference>
<dbReference type="STRING" id="4829.A0A168PBG6"/>
<dbReference type="SMART" id="SM00326">
    <property type="entry name" value="SH3"/>
    <property type="match status" value="1"/>
</dbReference>
<feature type="region of interest" description="Disordered" evidence="4">
    <location>
        <begin position="751"/>
        <end position="785"/>
    </location>
</feature>
<dbReference type="SUPFAM" id="SSF48371">
    <property type="entry name" value="ARM repeat"/>
    <property type="match status" value="2"/>
</dbReference>
<dbReference type="Gene3D" id="3.10.20.90">
    <property type="entry name" value="Phosphatidylinositol 3-kinase Catalytic Subunit, Chain A, domain 1"/>
    <property type="match status" value="1"/>
</dbReference>
<feature type="compositionally biased region" description="Low complexity" evidence="4">
    <location>
        <begin position="156"/>
        <end position="168"/>
    </location>
</feature>
<feature type="region of interest" description="Disordered" evidence="4">
    <location>
        <begin position="123"/>
        <end position="168"/>
    </location>
</feature>
<dbReference type="GO" id="GO:0015630">
    <property type="term" value="C:microtubule cytoskeleton"/>
    <property type="evidence" value="ECO:0007669"/>
    <property type="project" value="TreeGrafter"/>
</dbReference>
<protein>
    <recommendedName>
        <fullName evidence="9">SH3 domain-containing protein</fullName>
    </recommendedName>
</protein>
<feature type="compositionally biased region" description="Acidic residues" evidence="4">
    <location>
        <begin position="1137"/>
        <end position="1147"/>
    </location>
</feature>
<feature type="compositionally biased region" description="Low complexity" evidence="4">
    <location>
        <begin position="1691"/>
        <end position="1705"/>
    </location>
</feature>
<dbReference type="Gene3D" id="3.30.160.60">
    <property type="entry name" value="Classic Zinc Finger"/>
    <property type="match status" value="1"/>
</dbReference>
<dbReference type="SMART" id="SM00501">
    <property type="entry name" value="BRIGHT"/>
    <property type="match status" value="1"/>
</dbReference>
<evidence type="ECO:0000259" key="6">
    <source>
        <dbReference type="PROSITE" id="PS51011"/>
    </source>
</evidence>
<feature type="compositionally biased region" description="Basic residues" evidence="4">
    <location>
        <begin position="145"/>
        <end position="155"/>
    </location>
</feature>
<feature type="compositionally biased region" description="Polar residues" evidence="4">
    <location>
        <begin position="1458"/>
        <end position="1468"/>
    </location>
</feature>
<evidence type="ECO:0000313" key="8">
    <source>
        <dbReference type="Proteomes" id="UP000078561"/>
    </source>
</evidence>
<evidence type="ECO:0000256" key="2">
    <source>
        <dbReference type="ARBA" id="ARBA00022853"/>
    </source>
</evidence>
<dbReference type="Gene3D" id="2.30.30.40">
    <property type="entry name" value="SH3 Domains"/>
    <property type="match status" value="1"/>
</dbReference>
<feature type="region of interest" description="Disordered" evidence="4">
    <location>
        <begin position="1136"/>
        <end position="1324"/>
    </location>
</feature>
<feature type="compositionally biased region" description="Basic and acidic residues" evidence="4">
    <location>
        <begin position="1672"/>
        <end position="1684"/>
    </location>
</feature>
<dbReference type="GO" id="GO:0006325">
    <property type="term" value="P:chromatin organization"/>
    <property type="evidence" value="ECO:0007669"/>
    <property type="project" value="UniProtKB-KW"/>
</dbReference>
<dbReference type="PROSITE" id="PS51011">
    <property type="entry name" value="ARID"/>
    <property type="match status" value="1"/>
</dbReference>
<feature type="compositionally biased region" description="Polar residues" evidence="4">
    <location>
        <begin position="923"/>
        <end position="936"/>
    </location>
</feature>
<dbReference type="InterPro" id="IPR036431">
    <property type="entry name" value="ARID_dom_sf"/>
</dbReference>
<reference evidence="7" key="1">
    <citation type="submission" date="2016-04" db="EMBL/GenBank/DDBJ databases">
        <authorList>
            <person name="Evans L.H."/>
            <person name="Alamgir A."/>
            <person name="Owens N."/>
            <person name="Weber N.D."/>
            <person name="Virtaneva K."/>
            <person name="Barbian K."/>
            <person name="Babar A."/>
            <person name="Rosenke K."/>
        </authorList>
    </citation>
    <scope>NUCLEOTIDE SEQUENCE [LARGE SCALE GENOMIC DNA]</scope>
    <source>
        <strain evidence="7">CBS 101.48</strain>
    </source>
</reference>
<evidence type="ECO:0000259" key="5">
    <source>
        <dbReference type="PROSITE" id="PS50002"/>
    </source>
</evidence>
<dbReference type="PROSITE" id="PS00028">
    <property type="entry name" value="ZINC_FINGER_C2H2_1"/>
    <property type="match status" value="1"/>
</dbReference>
<keyword evidence="8" id="KW-1185">Reference proteome</keyword>
<dbReference type="CDD" id="cd17043">
    <property type="entry name" value="RA"/>
    <property type="match status" value="1"/>
</dbReference>
<feature type="compositionally biased region" description="Polar residues" evidence="4">
    <location>
        <begin position="1559"/>
        <end position="1570"/>
    </location>
</feature>
<evidence type="ECO:0000313" key="7">
    <source>
        <dbReference type="EMBL" id="SAM02092.1"/>
    </source>
</evidence>
<feature type="domain" description="ARID" evidence="6">
    <location>
        <begin position="12"/>
        <end position="97"/>
    </location>
</feature>
<evidence type="ECO:0000256" key="3">
    <source>
        <dbReference type="PROSITE-ProRule" id="PRU00192"/>
    </source>
</evidence>
<dbReference type="GO" id="GO:0007165">
    <property type="term" value="P:signal transduction"/>
    <property type="evidence" value="ECO:0007669"/>
    <property type="project" value="InterPro"/>
</dbReference>
<dbReference type="GO" id="GO:0030950">
    <property type="term" value="P:establishment or maintenance of actin cytoskeleton polarity"/>
    <property type="evidence" value="ECO:0007669"/>
    <property type="project" value="TreeGrafter"/>
</dbReference>
<feature type="compositionally biased region" description="Basic residues" evidence="4">
    <location>
        <begin position="123"/>
        <end position="132"/>
    </location>
</feature>
<proteinExistence type="predicted"/>
<evidence type="ECO:0000256" key="1">
    <source>
        <dbReference type="ARBA" id="ARBA00022443"/>
    </source>
</evidence>
<feature type="compositionally biased region" description="Basic and acidic residues" evidence="4">
    <location>
        <begin position="1148"/>
        <end position="1161"/>
    </location>
</feature>
<dbReference type="GO" id="GO:0008104">
    <property type="term" value="P:intracellular protein localization"/>
    <property type="evidence" value="ECO:0007669"/>
    <property type="project" value="TreeGrafter"/>
</dbReference>
<gene>
    <name evidence="7" type="primary">ABSGL_07855.1 scaffold 9181</name>
</gene>
<feature type="compositionally biased region" description="Polar residues" evidence="4">
    <location>
        <begin position="1162"/>
        <end position="1182"/>
    </location>
</feature>
<feature type="compositionally biased region" description="Low complexity" evidence="4">
    <location>
        <begin position="801"/>
        <end position="837"/>
    </location>
</feature>
<dbReference type="GO" id="GO:0003677">
    <property type="term" value="F:DNA binding"/>
    <property type="evidence" value="ECO:0007669"/>
    <property type="project" value="InterPro"/>
</dbReference>
<evidence type="ECO:0008006" key="9">
    <source>
        <dbReference type="Google" id="ProtNLM"/>
    </source>
</evidence>
<dbReference type="Pfam" id="PF00018">
    <property type="entry name" value="SH3_1"/>
    <property type="match status" value="1"/>
</dbReference>
<feature type="compositionally biased region" description="Polar residues" evidence="4">
    <location>
        <begin position="1240"/>
        <end position="1250"/>
    </location>
</feature>
<dbReference type="Gene3D" id="1.10.150.60">
    <property type="entry name" value="ARID DNA-binding domain"/>
    <property type="match status" value="1"/>
</dbReference>
<dbReference type="OrthoDB" id="338531at2759"/>
<dbReference type="InterPro" id="IPR001606">
    <property type="entry name" value="ARID_dom"/>
</dbReference>
<feature type="compositionally biased region" description="Low complexity" evidence="4">
    <location>
        <begin position="1220"/>
        <end position="1239"/>
    </location>
</feature>
<dbReference type="PANTHER" id="PTHR47775:SF1">
    <property type="entry name" value="BUD SITE SELECTION PROTEIN 14"/>
    <property type="match status" value="1"/>
</dbReference>
<dbReference type="InterPro" id="IPR053039">
    <property type="entry name" value="Polarity_Bud-Selection_Reg"/>
</dbReference>
<dbReference type="InterPro" id="IPR016024">
    <property type="entry name" value="ARM-type_fold"/>
</dbReference>
<dbReference type="InterPro" id="IPR036028">
    <property type="entry name" value="SH3-like_dom_sf"/>
</dbReference>
<dbReference type="PANTHER" id="PTHR47775">
    <property type="entry name" value="BUD SITE SELECTION PROTEIN 14"/>
    <property type="match status" value="1"/>
</dbReference>
<feature type="compositionally biased region" description="Low complexity" evidence="4">
    <location>
        <begin position="976"/>
        <end position="985"/>
    </location>
</feature>
<feature type="compositionally biased region" description="Low complexity" evidence="4">
    <location>
        <begin position="1387"/>
        <end position="1398"/>
    </location>
</feature>
<dbReference type="GO" id="GO:0008270">
    <property type="term" value="F:zinc ion binding"/>
    <property type="evidence" value="ECO:0007669"/>
    <property type="project" value="InterPro"/>
</dbReference>
<dbReference type="Pfam" id="PF21816">
    <property type="entry name" value="Zap1_zf1"/>
    <property type="match status" value="1"/>
</dbReference>
<dbReference type="InterPro" id="IPR001452">
    <property type="entry name" value="SH3_domain"/>
</dbReference>
<feature type="region of interest" description="Disordered" evidence="4">
    <location>
        <begin position="1453"/>
        <end position="1472"/>
    </location>
</feature>
<feature type="region of interest" description="Disordered" evidence="4">
    <location>
        <begin position="1375"/>
        <end position="1398"/>
    </location>
</feature>
<organism evidence="7">
    <name type="scientific">Absidia glauca</name>
    <name type="common">Pin mould</name>
    <dbReference type="NCBI Taxonomy" id="4829"/>
    <lineage>
        <taxon>Eukaryota</taxon>
        <taxon>Fungi</taxon>
        <taxon>Fungi incertae sedis</taxon>
        <taxon>Mucoromycota</taxon>
        <taxon>Mucoromycotina</taxon>
        <taxon>Mucoromycetes</taxon>
        <taxon>Mucorales</taxon>
        <taxon>Cunninghamellaceae</taxon>
        <taxon>Absidia</taxon>
    </lineage>
</organism>
<feature type="compositionally biased region" description="Basic and acidic residues" evidence="4">
    <location>
        <begin position="1509"/>
        <end position="1522"/>
    </location>
</feature>
<keyword evidence="2" id="KW-0156">Chromatin regulator</keyword>
<feature type="compositionally biased region" description="Polar residues" evidence="4">
    <location>
        <begin position="1579"/>
        <end position="1605"/>
    </location>
</feature>
<dbReference type="InterPro" id="IPR000159">
    <property type="entry name" value="RA_dom"/>
</dbReference>
<feature type="compositionally biased region" description="Basic residues" evidence="4">
    <location>
        <begin position="758"/>
        <end position="769"/>
    </location>
</feature>
<sequence length="1916" mass="212636">MSKLTIDDIERTPSYTQFVNDLKQFHISKGTTLQVEPVLGGKKVDLYKLFQSVINSGGFDQASEREAFAFPPTCTNSAYILKGLYIRNLIGWEEEKIWCKEWFPPAELLGPDAHKSSTLAGKSFKKTVRQRQHQQPQQQQYPTVNHHHHHHHVHYHPSQQPQQQQQRLIQPQPSNMVMYPSPHQHHCTSVHDQPFTPDIFVEFASQFVPPSDRDIIDQPHQCSISELHHRNQPSYHAHSKEDSPGKEGQVSSSVVLLLIQRFCLYIVHTSFDSNTKDQILTALQFGTHTQVEWALQIMVTISFECPEELRLDRNPLLLELLLKIAEVSLQQSDEAECMMEHTLQILHILRNFSFIQENAKLLAASTQLKQMMIKNLVLSSSHYTHCIDVLENVAAYIDIGPSDNYILCLASLVYANERHVLLGSMRVLTLLSLNKNNQTALIPGSAQTADRILQLLVVNDEEVIGAALEYLYQYTRISNAFRLQLLTTHSGADIGILVSLLMAKSKFFKPQLVQEEELTLVEQQQQQQQHTIHSSDSSSSDLSRLSSAAATSSSSSCSPLAGHGDIPCVPNLTSYQELDEPYRCLGWLKDKFELADSSCVLSLDDMYLLYEIRFGHERALKIKDFYTVLKIAFPRTSSASSTSSSTFGAHGQQESQQLTGPVLEGTCVRGIQIKISILQDGSDVLCQWTNCSQTFQDEILLQRHVLHDHIESSDDVCMWTDCEKLEPFNDKVDIATHLRTHFGDEGLLNQQQEYHPHPPQHQHQPHYHHSSSSPSSEMVPTLASLSLSTTPKSSAVQSYISSSSSSPSSLSPSPSSPLTRSGSSSISTSPTTTTTTTAATNLRKPSIDLSPVRGVSLVAAHLLRQLSKDPKSHVYFMPYERELTFIAQQRPKLTPYIQSMFANFKDDDDDDDDNVALGRLGKHNSTADTTNNQSGGDDQDPDDEDDEDDDDDNEDDDDIEDDEALGNEDEDEDDSSTFTSSPSIPDENIDFDLVYTLHTFEATVEGQASVVKGDSLTLLDDSNSYWWLVKVLKSNEVGYIPAENIETPFERLARLNKHRNVEVTAIQQASHYTNPDGESAKAIINKKQRKQVTMSKDIYYQSHIILLGDDDEELEETYEEWEDDMVDEDSQSTMLASEDDGLDTSDTEMDHHHGEGDHDHSNNTNTNGYQSVDRNNPTTAATTADEEVQGLRITTPSAATTSVGATEPTGDDESNDKSTKQLPSKPTPLTTTAPKASPLVSPTSNGTISSPKDDKESKKHGGSFLRLFSRGKRQDGKKQQSGVGQSYPMDNTSSDQGSTNSSTISDELQQHPSTVPASSSTSSMAALDPSATVLRVYAGNINVNATYNSVLVYDHTNAEALLRQAMDRFHISQIEGKARGKRSSVTSSPSQYPHQQHSSGVEYYISVKPNDGDELTLLPQDKPLIIYQSLTAHLTTPMPSLSNLKQQITNVEFGRIGSPSNNNSTNKRTGTKFGEDSIRFYLHKRIKRVNEQDGKLYVKVSLYHDDAAKRDRKNSDSKDGKQRRAASNNSVGVSSSSLNNSNNGKHNNGTENGNKHSLHSGSYTSLSAGSFSMRRKKSTSSPSNSTLKIATTSKATSTPGKPTQSQIDKLIAVSSMATVADLIDIALEKFHLLQQPGQEPPPRYRMLIVVNSQGPEKHLNPSSKLVEVLHDDTNAKNNTTEKRFVLRKVATSSSSSRSGNSNTRLSQHHRGTTPEPSQQKQRGEELDTLRSNATTSPLLTPIPVMQLDTDTEMILRRLERALVTFHDRKKALSIGSVPPRLQLDPQQPKLAVMRNVNQGVDVYLPHGILRSKPLPPQQTQYVLMANDKNKDSSWELVTQRVLTNASASVNGAELVADADLKALIKFATLFLEAAEAKGLDASALPNEETLQPSSSLSSLDELERELQRIMASHTIS</sequence>
<feature type="domain" description="SH3" evidence="5">
    <location>
        <begin position="989"/>
        <end position="1050"/>
    </location>
</feature>
<feature type="region of interest" description="Disordered" evidence="4">
    <location>
        <begin position="904"/>
        <end position="985"/>
    </location>
</feature>
<feature type="region of interest" description="Disordered" evidence="4">
    <location>
        <begin position="798"/>
        <end position="845"/>
    </location>
</feature>
<feature type="compositionally biased region" description="Polar residues" evidence="4">
    <location>
        <begin position="1279"/>
        <end position="1311"/>
    </location>
</feature>
<feature type="region of interest" description="Disordered" evidence="4">
    <location>
        <begin position="1509"/>
        <end position="1605"/>
    </location>
</feature>
<feature type="compositionally biased region" description="Acidic residues" evidence="4">
    <location>
        <begin position="937"/>
        <end position="975"/>
    </location>
</feature>
<dbReference type="SUPFAM" id="SSF46774">
    <property type="entry name" value="ARID-like"/>
    <property type="match status" value="1"/>
</dbReference>
<evidence type="ECO:0000256" key="4">
    <source>
        <dbReference type="SAM" id="MobiDB-lite"/>
    </source>
</evidence>
<dbReference type="Pfam" id="PF00788">
    <property type="entry name" value="RA"/>
    <property type="match status" value="2"/>
</dbReference>
<dbReference type="Pfam" id="PF01388">
    <property type="entry name" value="ARID"/>
    <property type="match status" value="1"/>
</dbReference>
<accession>A0A168PBG6</accession>
<dbReference type="InParanoid" id="A0A168PBG6"/>
<feature type="compositionally biased region" description="Polar residues" evidence="4">
    <location>
        <begin position="1192"/>
        <end position="1204"/>
    </location>
</feature>
<feature type="compositionally biased region" description="Low complexity" evidence="4">
    <location>
        <begin position="1312"/>
        <end position="1324"/>
    </location>
</feature>
<dbReference type="SUPFAM" id="SSF50044">
    <property type="entry name" value="SH3-domain"/>
    <property type="match status" value="1"/>
</dbReference>
<feature type="region of interest" description="Disordered" evidence="4">
    <location>
        <begin position="638"/>
        <end position="657"/>
    </location>
</feature>
<dbReference type="Proteomes" id="UP000078561">
    <property type="component" value="Unassembled WGS sequence"/>
</dbReference>
<dbReference type="InterPro" id="IPR013087">
    <property type="entry name" value="Znf_C2H2_type"/>
</dbReference>
<feature type="compositionally biased region" description="Low complexity" evidence="4">
    <location>
        <begin position="1527"/>
        <end position="1552"/>
    </location>
</feature>
<feature type="region of interest" description="Disordered" evidence="4">
    <location>
        <begin position="1672"/>
        <end position="1737"/>
    </location>
</feature>
<dbReference type="InterPro" id="IPR048420">
    <property type="entry name" value="Zap1-like_Znf1"/>
</dbReference>
<dbReference type="GO" id="GO:0051286">
    <property type="term" value="C:cell tip"/>
    <property type="evidence" value="ECO:0007669"/>
    <property type="project" value="TreeGrafter"/>
</dbReference>
<dbReference type="PROSITE" id="PS50002">
    <property type="entry name" value="SH3"/>
    <property type="match status" value="1"/>
</dbReference>
<keyword evidence="1 3" id="KW-0728">SH3 domain</keyword>